<dbReference type="GO" id="GO:0097681">
    <property type="term" value="P:double-strand break repair via alternative nonhomologous end joining"/>
    <property type="evidence" value="ECO:0007669"/>
    <property type="project" value="TreeGrafter"/>
</dbReference>
<comment type="caution">
    <text evidence="2">The sequence shown here is derived from an EMBL/GenBank/DDBJ whole genome shotgun (WGS) entry which is preliminary data.</text>
</comment>
<feature type="region of interest" description="Disordered" evidence="1">
    <location>
        <begin position="58"/>
        <end position="112"/>
    </location>
</feature>
<dbReference type="InterPro" id="IPR036397">
    <property type="entry name" value="RNaseH_sf"/>
</dbReference>
<feature type="region of interest" description="Disordered" evidence="1">
    <location>
        <begin position="643"/>
        <end position="688"/>
    </location>
</feature>
<feature type="region of interest" description="Disordered" evidence="1">
    <location>
        <begin position="847"/>
        <end position="914"/>
    </location>
</feature>
<accession>A0A9D4CGZ3</accession>
<name>A0A9D4CGZ3_DREPO</name>
<dbReference type="Gene3D" id="3.30.420.10">
    <property type="entry name" value="Ribonuclease H-like superfamily/Ribonuclease H"/>
    <property type="match status" value="1"/>
</dbReference>
<feature type="compositionally biased region" description="Polar residues" evidence="1">
    <location>
        <begin position="87"/>
        <end position="112"/>
    </location>
</feature>
<dbReference type="PANTHER" id="PTHR10133">
    <property type="entry name" value="DNA POLYMERASE I"/>
    <property type="match status" value="1"/>
</dbReference>
<evidence type="ECO:0000313" key="2">
    <source>
        <dbReference type="EMBL" id="KAH3724327.1"/>
    </source>
</evidence>
<gene>
    <name evidence="2" type="ORF">DPMN_050143</name>
</gene>
<organism evidence="2 3">
    <name type="scientific">Dreissena polymorpha</name>
    <name type="common">Zebra mussel</name>
    <name type="synonym">Mytilus polymorpha</name>
    <dbReference type="NCBI Taxonomy" id="45954"/>
    <lineage>
        <taxon>Eukaryota</taxon>
        <taxon>Metazoa</taxon>
        <taxon>Spiralia</taxon>
        <taxon>Lophotrochozoa</taxon>
        <taxon>Mollusca</taxon>
        <taxon>Bivalvia</taxon>
        <taxon>Autobranchia</taxon>
        <taxon>Heteroconchia</taxon>
        <taxon>Euheterodonta</taxon>
        <taxon>Imparidentia</taxon>
        <taxon>Neoheterodontei</taxon>
        <taxon>Myida</taxon>
        <taxon>Dreissenoidea</taxon>
        <taxon>Dreissenidae</taxon>
        <taxon>Dreissena</taxon>
    </lineage>
</organism>
<feature type="compositionally biased region" description="Basic and acidic residues" evidence="1">
    <location>
        <begin position="710"/>
        <end position="719"/>
    </location>
</feature>
<dbReference type="GO" id="GO:0006261">
    <property type="term" value="P:DNA-templated DNA replication"/>
    <property type="evidence" value="ECO:0007669"/>
    <property type="project" value="InterPro"/>
</dbReference>
<feature type="compositionally biased region" description="Low complexity" evidence="1">
    <location>
        <begin position="661"/>
        <end position="670"/>
    </location>
</feature>
<dbReference type="Proteomes" id="UP000828390">
    <property type="component" value="Unassembled WGS sequence"/>
</dbReference>
<dbReference type="InterPro" id="IPR002298">
    <property type="entry name" value="DNA_polymerase_A"/>
</dbReference>
<keyword evidence="3" id="KW-1185">Reference proteome</keyword>
<reference evidence="2" key="1">
    <citation type="journal article" date="2019" name="bioRxiv">
        <title>The Genome of the Zebra Mussel, Dreissena polymorpha: A Resource for Invasive Species Research.</title>
        <authorList>
            <person name="McCartney M.A."/>
            <person name="Auch B."/>
            <person name="Kono T."/>
            <person name="Mallez S."/>
            <person name="Zhang Y."/>
            <person name="Obille A."/>
            <person name="Becker A."/>
            <person name="Abrahante J.E."/>
            <person name="Garbe J."/>
            <person name="Badalamenti J.P."/>
            <person name="Herman A."/>
            <person name="Mangelson H."/>
            <person name="Liachko I."/>
            <person name="Sullivan S."/>
            <person name="Sone E.D."/>
            <person name="Koren S."/>
            <person name="Silverstein K.A.T."/>
            <person name="Beckman K.B."/>
            <person name="Gohl D.M."/>
        </authorList>
    </citation>
    <scope>NUCLEOTIDE SEQUENCE</scope>
    <source>
        <strain evidence="2">Duluth1</strain>
        <tissue evidence="2">Whole animal</tissue>
    </source>
</reference>
<protein>
    <submittedName>
        <fullName evidence="2">Uncharacterized protein</fullName>
    </submittedName>
</protein>
<feature type="compositionally biased region" description="Polar residues" evidence="1">
    <location>
        <begin position="803"/>
        <end position="812"/>
    </location>
</feature>
<dbReference type="PANTHER" id="PTHR10133:SF62">
    <property type="entry name" value="DNA POLYMERASE THETA"/>
    <property type="match status" value="1"/>
</dbReference>
<evidence type="ECO:0000256" key="1">
    <source>
        <dbReference type="SAM" id="MobiDB-lite"/>
    </source>
</evidence>
<sequence length="1256" mass="137806">MFSGNSKRSGHKGKASSSGKTKLSESCNNANSFMTNVISAPVLRVSSDTNVCSSVLSAETARTSGKTNQDENTARKAPSQNDRNECSKTVLNGTEGSVTNLKDQVKSNSNKQNVEITSNTKTISVDDLVTIANNSNSKTINISRGMNVNNVNDANGCLESNLLRSQLGDAKKNDCAVAEQCKGDIVSECKGDIVSENIETDTNTDEDFSFSTALDNLTNDHNGRQINSDENCHLVSENAQKDIECVNSKDLISDDNDKIQLDGVLKIPAPNHSVKSVVTHNYTNKSGNINPNLSNDDVDHDFADSFAITTQMLNSCENVHIQTSNKSGSLVSKTENDKRVAAGQQSEALFSEVIPDDSFNAVEIDNIDNNKMVLDQSSNTNNLENVHSLLEVSNNDLEMNISHNSTEDMFNDSAGLIAASNYERVGLDNNQSNLDNEEMMTSFNDLHIPYQSGQERCFEQGDKEAVGEKNKTVICAPLQEVKSDKSKPSHKRNNPLGQTAVGVLGQFSSQKPVGPLQGQEILHEDLAMALAMGESFSSTFDITTHDTQTGANVEAAVQEQHDQLGDSFTVSMMDYVVANNEEIPYKNVFKNEKIPSKNVANNEEITYKNLGKAADTKMARTSVGRPQVGLKVTDDAVCSPQGIDSEKFVTPTNRPKKRRSVSSTKSSRLPKQQKLDDSDLEISPSSVSVSNLPKRLHTLKKVTQVISSKPDSKSRRVLDSTKPVKLNKEEQNQPLTALSSPKRDTNGSLNTSTEGDYVPPTPPEDTPPTAMETRGTPTKPEVPRPLPASPFSPRLRRNAPRSAKTTANVHQSDNLKHIEKNGKLFQEPDEKCSSKGEISNCILEKGKNKKSSKNNNSVNVTSVPKEVSLPSDDQKHSKCSAIPNKNLHEGQITSKSEDENNIEDGEDDCNIDDDEKMSPSFIDPNMSGLPLTQQSFTIIDVCGDKRLFKTFIMEWRTKHRYAVSLACETLKRDNTGPSIGANFRKDKSPSRVEGGDACGIPLEGEGLCIVGVAVSWDNRDAYYISLSHQQLQQVDPDDSLAPPPSDRDISIAIRVKAIKSVLQQAVCQSQPVTIMMFDVKTQYRYITIMMFDVKTQCMYVTIMMFDVKTQYRYITIMMFDVKTQYRALVEGCGFSPRGQFADPKVACWLLDPGGREKNLHRMVTNFLPTEVHMIHGIGGGIGLGSLGMSPQNPGSGRYRATTEAVLVRHLVQYFNACLDREGLLSAFRDVEMPAAVTLCRMELNGFGAFHRVTPAP</sequence>
<proteinExistence type="predicted"/>
<dbReference type="GO" id="GO:0003887">
    <property type="term" value="F:DNA-directed DNA polymerase activity"/>
    <property type="evidence" value="ECO:0007669"/>
    <property type="project" value="InterPro"/>
</dbReference>
<feature type="region of interest" description="Disordered" evidence="1">
    <location>
        <begin position="1"/>
        <end position="24"/>
    </location>
</feature>
<dbReference type="AlphaFoldDB" id="A0A9D4CGZ3"/>
<feature type="compositionally biased region" description="Polar residues" evidence="1">
    <location>
        <begin position="58"/>
        <end position="67"/>
    </location>
</feature>
<dbReference type="EMBL" id="JAIWYP010000012">
    <property type="protein sequence ID" value="KAH3724327.1"/>
    <property type="molecule type" value="Genomic_DNA"/>
</dbReference>
<feature type="compositionally biased region" description="Acidic residues" evidence="1">
    <location>
        <begin position="899"/>
        <end position="914"/>
    </location>
</feature>
<evidence type="ECO:0000313" key="3">
    <source>
        <dbReference type="Proteomes" id="UP000828390"/>
    </source>
</evidence>
<dbReference type="GO" id="GO:0003676">
    <property type="term" value="F:nucleic acid binding"/>
    <property type="evidence" value="ECO:0007669"/>
    <property type="project" value="InterPro"/>
</dbReference>
<feature type="region of interest" description="Disordered" evidence="1">
    <location>
        <begin position="703"/>
        <end position="817"/>
    </location>
</feature>
<feature type="compositionally biased region" description="Low complexity" evidence="1">
    <location>
        <begin position="853"/>
        <end position="863"/>
    </location>
</feature>
<reference evidence="2" key="2">
    <citation type="submission" date="2020-11" db="EMBL/GenBank/DDBJ databases">
        <authorList>
            <person name="McCartney M.A."/>
            <person name="Auch B."/>
            <person name="Kono T."/>
            <person name="Mallez S."/>
            <person name="Becker A."/>
            <person name="Gohl D.M."/>
            <person name="Silverstein K.A.T."/>
            <person name="Koren S."/>
            <person name="Bechman K.B."/>
            <person name="Herman A."/>
            <person name="Abrahante J.E."/>
            <person name="Garbe J."/>
        </authorList>
    </citation>
    <scope>NUCLEOTIDE SEQUENCE</scope>
    <source>
        <strain evidence="2">Duluth1</strain>
        <tissue evidence="2">Whole animal</tissue>
    </source>
</reference>